<sequence>MLQRTPIILLSILFLGITWSTGSPFIHNKVVAHHTEIEDTLYQYDRYVAEERYETASIFLSQHKQELAQLFANQSADIEEELVSLLELNTTIINDESFPKQYKSNQAQSLLLAVDSIQNQNDPIWLKWKSNLESTLSNYLDSEQVTEQQVEKIMTEYQIIQPALRVALDEEQYNELATSYEQLRESETVTGDSAQLKAVFRQTQLLDISTDSGSQTGKWNFIWMMSVVGGFITLTLSYVTWKKYKGEKKSEKQTIN</sequence>
<dbReference type="EMBL" id="JASTZU010000034">
    <property type="protein sequence ID" value="MDL4840817.1"/>
    <property type="molecule type" value="Genomic_DNA"/>
</dbReference>
<evidence type="ECO:0000313" key="3">
    <source>
        <dbReference type="Proteomes" id="UP001235343"/>
    </source>
</evidence>
<feature type="transmembrane region" description="Helical" evidence="1">
    <location>
        <begin position="221"/>
        <end position="241"/>
    </location>
</feature>
<keyword evidence="3" id="KW-1185">Reference proteome</keyword>
<evidence type="ECO:0000256" key="1">
    <source>
        <dbReference type="SAM" id="Phobius"/>
    </source>
</evidence>
<dbReference type="Pfam" id="PF09577">
    <property type="entry name" value="Spore_YpjB"/>
    <property type="match status" value="1"/>
</dbReference>
<dbReference type="Proteomes" id="UP001235343">
    <property type="component" value="Unassembled WGS sequence"/>
</dbReference>
<dbReference type="RefSeq" id="WP_285931958.1">
    <property type="nucleotide sequence ID" value="NZ_JASTZU010000034.1"/>
</dbReference>
<keyword evidence="1" id="KW-0812">Transmembrane</keyword>
<evidence type="ECO:0000313" key="2">
    <source>
        <dbReference type="EMBL" id="MDL4840817.1"/>
    </source>
</evidence>
<comment type="caution">
    <text evidence="2">The sequence shown here is derived from an EMBL/GenBank/DDBJ whole genome shotgun (WGS) entry which is preliminary data.</text>
</comment>
<gene>
    <name evidence="2" type="ORF">QQS35_10175</name>
</gene>
<proteinExistence type="predicted"/>
<keyword evidence="1" id="KW-0472">Membrane</keyword>
<accession>A0ABT7L6G8</accession>
<reference evidence="2 3" key="1">
    <citation type="submission" date="2023-06" db="EMBL/GenBank/DDBJ databases">
        <title>Aquibacillus rhizosphaerae LR5S19.</title>
        <authorList>
            <person name="Sun J.-Q."/>
        </authorList>
    </citation>
    <scope>NUCLEOTIDE SEQUENCE [LARGE SCALE GENOMIC DNA]</scope>
    <source>
        <strain evidence="2 3">LR5S19</strain>
    </source>
</reference>
<keyword evidence="1" id="KW-1133">Transmembrane helix</keyword>
<organism evidence="2 3">
    <name type="scientific">Aquibacillus rhizosphaerae</name>
    <dbReference type="NCBI Taxonomy" id="3051431"/>
    <lineage>
        <taxon>Bacteria</taxon>
        <taxon>Bacillati</taxon>
        <taxon>Bacillota</taxon>
        <taxon>Bacilli</taxon>
        <taxon>Bacillales</taxon>
        <taxon>Bacillaceae</taxon>
        <taxon>Aquibacillus</taxon>
    </lineage>
</organism>
<protein>
    <submittedName>
        <fullName evidence="2">Sporulation protein YpjB</fullName>
    </submittedName>
</protein>
<name>A0ABT7L6G8_9BACI</name>
<dbReference type="InterPro" id="IPR014231">
    <property type="entry name" value="Spore_YpjB"/>
</dbReference>